<accession>A0A9Q8Z8C2</accession>
<dbReference type="OrthoDB" id="194358at2759"/>
<evidence type="ECO:0000313" key="3">
    <source>
        <dbReference type="EMBL" id="USP78311.1"/>
    </source>
</evidence>
<feature type="transmembrane region" description="Helical" evidence="2">
    <location>
        <begin position="186"/>
        <end position="211"/>
    </location>
</feature>
<gene>
    <name evidence="3" type="ORF">yc1106_05585</name>
</gene>
<proteinExistence type="predicted"/>
<feature type="compositionally biased region" description="Low complexity" evidence="1">
    <location>
        <begin position="581"/>
        <end position="595"/>
    </location>
</feature>
<evidence type="ECO:0000313" key="4">
    <source>
        <dbReference type="Proteomes" id="UP001056012"/>
    </source>
</evidence>
<feature type="transmembrane region" description="Helical" evidence="2">
    <location>
        <begin position="223"/>
        <end position="246"/>
    </location>
</feature>
<keyword evidence="4" id="KW-1185">Reference proteome</keyword>
<feature type="transmembrane region" description="Helical" evidence="2">
    <location>
        <begin position="306"/>
        <end position="325"/>
    </location>
</feature>
<dbReference type="AlphaFoldDB" id="A0A9Q8Z8C2"/>
<dbReference type="EMBL" id="CP089277">
    <property type="protein sequence ID" value="USP78311.1"/>
    <property type="molecule type" value="Genomic_DNA"/>
</dbReference>
<feature type="compositionally biased region" description="Basic and acidic residues" evidence="1">
    <location>
        <begin position="639"/>
        <end position="652"/>
    </location>
</feature>
<evidence type="ECO:0000256" key="2">
    <source>
        <dbReference type="SAM" id="Phobius"/>
    </source>
</evidence>
<reference evidence="3" key="1">
    <citation type="submission" date="2021-12" db="EMBL/GenBank/DDBJ databases">
        <title>Curvularia clavata genome.</title>
        <authorList>
            <person name="Cao Y."/>
        </authorList>
    </citation>
    <scope>NUCLEOTIDE SEQUENCE</scope>
    <source>
        <strain evidence="3">Yc1106</strain>
    </source>
</reference>
<feature type="compositionally biased region" description="Polar residues" evidence="1">
    <location>
        <begin position="603"/>
        <end position="613"/>
    </location>
</feature>
<keyword evidence="2" id="KW-0472">Membrane</keyword>
<feature type="compositionally biased region" description="Polar residues" evidence="1">
    <location>
        <begin position="626"/>
        <end position="638"/>
    </location>
</feature>
<dbReference type="VEuPathDB" id="FungiDB:yc1106_05585"/>
<organism evidence="3 4">
    <name type="scientific">Curvularia clavata</name>
    <dbReference type="NCBI Taxonomy" id="95742"/>
    <lineage>
        <taxon>Eukaryota</taxon>
        <taxon>Fungi</taxon>
        <taxon>Dikarya</taxon>
        <taxon>Ascomycota</taxon>
        <taxon>Pezizomycotina</taxon>
        <taxon>Dothideomycetes</taxon>
        <taxon>Pleosporomycetidae</taxon>
        <taxon>Pleosporales</taxon>
        <taxon>Pleosporineae</taxon>
        <taxon>Pleosporaceae</taxon>
        <taxon>Curvularia</taxon>
    </lineage>
</organism>
<sequence>MAPLTSTSTPTTMANLVPTLKPEEQSFAGDEFSNNLFSDLAPLLTLFGEQVWIDIFRVMHLLSSGGECTHYDMLNGCVLILGSARESLAAAEQELLSSTSDDVCEMWSGTDIVRQLGKPRTKELIVVKNDRASIPRVLGLAQAIESRYMHETDKGGRYLSTPERLASQAPNIALNAEGSLVLKKELWFWAIVGITLQLVAIVFPALATYLWKFSKAGSDVQDYAYPCFVAGTLAIVFGVILCSHVIEGVTDERTYEAKTPQVSQVTRLQLACTVSDQSFKPFLIMNPPGDKRIQMSRLLRRPERQLSRLAGFASIMTVAGFIVQFVGLRGLHWSATIFQLGVTLTMTGARSWVRRGLSAEVPCVQLKPMYELEMTALLFLQHPSEIPSKLSGNHIPKCKIITGRELQLCHKRHETPTVETENGLPSFTESALTLRQDLADIMPITTNGDKITQMTSKLVKSMTKILECYENAIKDRRLQKYAVEIFSGFMNSLTESIETVGGSTKIVGTFSIQSPYRDDRDASVKENSVLMSFSQALVDSGLVKKIWEAKALIIPPFANRGLLPTESGDIMFDEPVRKPNSRSSAQSSSTISVGSAQREPVDQSKQATVSGPTKETIEDNERSESQVESVTKGETVTDNNERVNKDQEELAKDGLVAHSSQSARSAPEGEDYSK</sequence>
<feature type="region of interest" description="Disordered" evidence="1">
    <location>
        <begin position="573"/>
        <end position="674"/>
    </location>
</feature>
<evidence type="ECO:0000256" key="1">
    <source>
        <dbReference type="SAM" id="MobiDB-lite"/>
    </source>
</evidence>
<protein>
    <submittedName>
        <fullName evidence="3">Uncharacterized protein</fullName>
    </submittedName>
</protein>
<feature type="compositionally biased region" description="Basic and acidic residues" evidence="1">
    <location>
        <begin position="615"/>
        <end position="625"/>
    </location>
</feature>
<name>A0A9Q8Z8C2_CURCL</name>
<dbReference type="Proteomes" id="UP001056012">
    <property type="component" value="Chromosome 4"/>
</dbReference>
<keyword evidence="2" id="KW-0812">Transmembrane</keyword>
<keyword evidence="2" id="KW-1133">Transmembrane helix</keyword>